<dbReference type="SUPFAM" id="SSF56194">
    <property type="entry name" value="Uridine diphospho-N-Acetylenolpyruvylglucosamine reductase, MurB, C-terminal domain"/>
    <property type="match status" value="1"/>
</dbReference>
<comment type="similarity">
    <text evidence="5 20">Belongs to the MurB family.</text>
</comment>
<evidence type="ECO:0000256" key="19">
    <source>
        <dbReference type="ARBA" id="ARBA00048914"/>
    </source>
</evidence>
<dbReference type="PANTHER" id="PTHR21071:SF4">
    <property type="entry name" value="UDP-N-ACETYLENOLPYRUVOYLGLUCOSAMINE REDUCTASE"/>
    <property type="match status" value="1"/>
</dbReference>
<dbReference type="Pfam" id="PF01565">
    <property type="entry name" value="FAD_binding_4"/>
    <property type="match status" value="1"/>
</dbReference>
<dbReference type="InterPro" id="IPR016169">
    <property type="entry name" value="FAD-bd_PCMH_sub2"/>
</dbReference>
<dbReference type="Gene3D" id="3.90.78.10">
    <property type="entry name" value="UDP-N-acetylenolpyruvoylglucosamine reductase, C-terminal domain"/>
    <property type="match status" value="1"/>
</dbReference>
<evidence type="ECO:0000256" key="4">
    <source>
        <dbReference type="ARBA" id="ARBA00004752"/>
    </source>
</evidence>
<dbReference type="NCBIfam" id="TIGR00179">
    <property type="entry name" value="murB"/>
    <property type="match status" value="1"/>
</dbReference>
<evidence type="ECO:0000256" key="6">
    <source>
        <dbReference type="ARBA" id="ARBA00012518"/>
    </source>
</evidence>
<dbReference type="InterPro" id="IPR011601">
    <property type="entry name" value="MurB_C"/>
</dbReference>
<dbReference type="InterPro" id="IPR036318">
    <property type="entry name" value="FAD-bd_PCMH-like_sf"/>
</dbReference>
<keyword evidence="12 20" id="KW-0521">NADP</keyword>
<evidence type="ECO:0000313" key="23">
    <source>
        <dbReference type="Proteomes" id="UP001266357"/>
    </source>
</evidence>
<dbReference type="Gene3D" id="3.30.465.10">
    <property type="match status" value="1"/>
</dbReference>
<evidence type="ECO:0000256" key="11">
    <source>
        <dbReference type="ARBA" id="ARBA00022827"/>
    </source>
</evidence>
<name>A0ABU3A1I7_9GAMM</name>
<dbReference type="GO" id="GO:0008762">
    <property type="term" value="F:UDP-N-acetylmuramate dehydrogenase activity"/>
    <property type="evidence" value="ECO:0007669"/>
    <property type="project" value="UniProtKB-EC"/>
</dbReference>
<evidence type="ECO:0000256" key="2">
    <source>
        <dbReference type="ARBA" id="ARBA00003921"/>
    </source>
</evidence>
<accession>A0ABU3A1I7</accession>
<evidence type="ECO:0000256" key="14">
    <source>
        <dbReference type="ARBA" id="ARBA00022984"/>
    </source>
</evidence>
<dbReference type="SUPFAM" id="SSF56176">
    <property type="entry name" value="FAD-binding/transporter-associated domain-like"/>
    <property type="match status" value="1"/>
</dbReference>
<dbReference type="InterPro" id="IPR016167">
    <property type="entry name" value="FAD-bd_PCMH_sub1"/>
</dbReference>
<protein>
    <recommendedName>
        <fullName evidence="7 20">UDP-N-acetylenolpyruvoylglucosamine reductase</fullName>
        <ecNumber evidence="6 20">1.3.1.98</ecNumber>
    </recommendedName>
    <alternativeName>
        <fullName evidence="18 20">UDP-N-acetylmuramate dehydrogenase</fullName>
    </alternativeName>
</protein>
<evidence type="ECO:0000256" key="18">
    <source>
        <dbReference type="ARBA" id="ARBA00031026"/>
    </source>
</evidence>
<evidence type="ECO:0000256" key="7">
    <source>
        <dbReference type="ARBA" id="ARBA00015188"/>
    </source>
</evidence>
<dbReference type="InterPro" id="IPR006094">
    <property type="entry name" value="Oxid_FAD_bind_N"/>
</dbReference>
<organism evidence="22 23">
    <name type="scientific">Thalassotalea castellviae</name>
    <dbReference type="NCBI Taxonomy" id="3075612"/>
    <lineage>
        <taxon>Bacteria</taxon>
        <taxon>Pseudomonadati</taxon>
        <taxon>Pseudomonadota</taxon>
        <taxon>Gammaproteobacteria</taxon>
        <taxon>Alteromonadales</taxon>
        <taxon>Colwelliaceae</taxon>
        <taxon>Thalassotalea</taxon>
    </lineage>
</organism>
<keyword evidence="11 20" id="KW-0274">FAD</keyword>
<dbReference type="HAMAP" id="MF_00037">
    <property type="entry name" value="MurB"/>
    <property type="match status" value="1"/>
</dbReference>
<keyword evidence="14 20" id="KW-0573">Peptidoglycan synthesis</keyword>
<dbReference type="Proteomes" id="UP001266357">
    <property type="component" value="Unassembled WGS sequence"/>
</dbReference>
<evidence type="ECO:0000256" key="9">
    <source>
        <dbReference type="ARBA" id="ARBA00022618"/>
    </source>
</evidence>
<comment type="cofactor">
    <cofactor evidence="1 20">
        <name>FAD</name>
        <dbReference type="ChEBI" id="CHEBI:57692"/>
    </cofactor>
</comment>
<evidence type="ECO:0000256" key="10">
    <source>
        <dbReference type="ARBA" id="ARBA00022630"/>
    </source>
</evidence>
<gene>
    <name evidence="20 22" type="primary">murB</name>
    <name evidence="22" type="ORF">RM573_10595</name>
</gene>
<evidence type="ECO:0000256" key="16">
    <source>
        <dbReference type="ARBA" id="ARBA00023306"/>
    </source>
</evidence>
<dbReference type="EMBL" id="JAVRIF010000005">
    <property type="protein sequence ID" value="MDT0604039.1"/>
    <property type="molecule type" value="Genomic_DNA"/>
</dbReference>
<proteinExistence type="inferred from homology"/>
<evidence type="ECO:0000259" key="21">
    <source>
        <dbReference type="PROSITE" id="PS51387"/>
    </source>
</evidence>
<comment type="subcellular location">
    <subcellularLocation>
        <location evidence="3 20">Cytoplasm</location>
    </subcellularLocation>
</comment>
<evidence type="ECO:0000256" key="13">
    <source>
        <dbReference type="ARBA" id="ARBA00022960"/>
    </source>
</evidence>
<keyword evidence="17 20" id="KW-0961">Cell wall biogenesis/degradation</keyword>
<evidence type="ECO:0000256" key="17">
    <source>
        <dbReference type="ARBA" id="ARBA00023316"/>
    </source>
</evidence>
<keyword evidence="9 20" id="KW-0132">Cell division</keyword>
<keyword evidence="10 20" id="KW-0285">Flavoprotein</keyword>
<keyword evidence="15 20" id="KW-0560">Oxidoreductase</keyword>
<evidence type="ECO:0000256" key="12">
    <source>
        <dbReference type="ARBA" id="ARBA00022857"/>
    </source>
</evidence>
<dbReference type="InterPro" id="IPR003170">
    <property type="entry name" value="MurB"/>
</dbReference>
<dbReference type="NCBIfam" id="NF000755">
    <property type="entry name" value="PRK00046.1"/>
    <property type="match status" value="1"/>
</dbReference>
<dbReference type="PROSITE" id="PS51387">
    <property type="entry name" value="FAD_PCMH"/>
    <property type="match status" value="1"/>
</dbReference>
<evidence type="ECO:0000256" key="5">
    <source>
        <dbReference type="ARBA" id="ARBA00010485"/>
    </source>
</evidence>
<keyword evidence="8 20" id="KW-0963">Cytoplasm</keyword>
<dbReference type="Gene3D" id="3.30.43.10">
    <property type="entry name" value="Uridine Diphospho-n-acetylenolpyruvylglucosamine Reductase, domain 2"/>
    <property type="match status" value="1"/>
</dbReference>
<evidence type="ECO:0000313" key="22">
    <source>
        <dbReference type="EMBL" id="MDT0604039.1"/>
    </source>
</evidence>
<keyword evidence="16 20" id="KW-0131">Cell cycle</keyword>
<sequence>MQHQYDLSRHNSFAFPAICPAFYQPHSLSELDAILEELTSPFYILGAGSNTLFTEAKTTTILQPAFKGISVNEDGDSVLVSAQCGENWHALVSFCVDNQYYGIENLALIPGSVGAAPVQNIGAYGTELADVIEYVLWYEFESKSIKKLNRSACQFAYRDSIFKNQLAGKGLIVEVTIRLAKQWQANLTYRGLDELPGDVTAKDVFDKVIAIRRAKLPDPEILPNAGSFFKNPVVEKHTFEALKKRYPNIPAYPQENNKVKLAAGWLIEQSGLKGFRYGEVGVAETQALVLVNYASKHGQDIIHLAQYVQKQVLAKFEIFLQAEVRLLSSKGLIELTQPRQA</sequence>
<reference evidence="22 23" key="1">
    <citation type="submission" date="2023-09" db="EMBL/GenBank/DDBJ databases">
        <authorList>
            <person name="Rey-Velasco X."/>
        </authorList>
    </citation>
    <scope>NUCLEOTIDE SEQUENCE [LARGE SCALE GENOMIC DNA]</scope>
    <source>
        <strain evidence="22 23">W431</strain>
    </source>
</reference>
<comment type="function">
    <text evidence="2 20">Cell wall formation.</text>
</comment>
<dbReference type="RefSeq" id="WP_311581446.1">
    <property type="nucleotide sequence ID" value="NZ_JAVRIF010000005.1"/>
</dbReference>
<comment type="pathway">
    <text evidence="4 20">Cell wall biogenesis; peptidoglycan biosynthesis.</text>
</comment>
<dbReference type="PANTHER" id="PTHR21071">
    <property type="entry name" value="UDP-N-ACETYLENOLPYRUVOYLGLUCOSAMINE REDUCTASE"/>
    <property type="match status" value="1"/>
</dbReference>
<evidence type="ECO:0000256" key="3">
    <source>
        <dbReference type="ARBA" id="ARBA00004496"/>
    </source>
</evidence>
<keyword evidence="13 20" id="KW-0133">Cell shape</keyword>
<dbReference type="Pfam" id="PF02873">
    <property type="entry name" value="MurB_C"/>
    <property type="match status" value="1"/>
</dbReference>
<dbReference type="InterPro" id="IPR036635">
    <property type="entry name" value="MurB_C_sf"/>
</dbReference>
<feature type="domain" description="FAD-binding PCMH-type" evidence="21">
    <location>
        <begin position="15"/>
        <end position="182"/>
    </location>
</feature>
<dbReference type="EC" id="1.3.1.98" evidence="6 20"/>
<keyword evidence="23" id="KW-1185">Reference proteome</keyword>
<comment type="caution">
    <text evidence="22">The sequence shown here is derived from an EMBL/GenBank/DDBJ whole genome shotgun (WGS) entry which is preliminary data.</text>
</comment>
<evidence type="ECO:0000256" key="8">
    <source>
        <dbReference type="ARBA" id="ARBA00022490"/>
    </source>
</evidence>
<feature type="active site" description="Proton donor" evidence="20">
    <location>
        <position position="227"/>
    </location>
</feature>
<evidence type="ECO:0000256" key="1">
    <source>
        <dbReference type="ARBA" id="ARBA00001974"/>
    </source>
</evidence>
<evidence type="ECO:0000256" key="15">
    <source>
        <dbReference type="ARBA" id="ARBA00023002"/>
    </source>
</evidence>
<comment type="catalytic activity">
    <reaction evidence="19 20">
        <text>UDP-N-acetyl-alpha-D-muramate + NADP(+) = UDP-N-acetyl-3-O-(1-carboxyvinyl)-alpha-D-glucosamine + NADPH + H(+)</text>
        <dbReference type="Rhea" id="RHEA:12248"/>
        <dbReference type="ChEBI" id="CHEBI:15378"/>
        <dbReference type="ChEBI" id="CHEBI:57783"/>
        <dbReference type="ChEBI" id="CHEBI:58349"/>
        <dbReference type="ChEBI" id="CHEBI:68483"/>
        <dbReference type="ChEBI" id="CHEBI:70757"/>
        <dbReference type="EC" id="1.3.1.98"/>
    </reaction>
</comment>
<feature type="active site" evidence="20">
    <location>
        <position position="158"/>
    </location>
</feature>
<dbReference type="InterPro" id="IPR016166">
    <property type="entry name" value="FAD-bd_PCMH"/>
</dbReference>
<feature type="active site" evidence="20">
    <location>
        <position position="323"/>
    </location>
</feature>
<evidence type="ECO:0000256" key="20">
    <source>
        <dbReference type="HAMAP-Rule" id="MF_00037"/>
    </source>
</evidence>